<evidence type="ECO:0000256" key="1">
    <source>
        <dbReference type="SAM" id="MobiDB-lite"/>
    </source>
</evidence>
<dbReference type="Proteomes" id="UP001378960">
    <property type="component" value="Unassembled WGS sequence"/>
</dbReference>
<sequence>MYVAHSDHISKQFNQLLERQLNQTNEIMKLQKENLTRPVNMPTQPSPFQMNKNTGNNDKLEQKQIGSSKVLKQITASENPIDKTNSTDVVAFNPASKKTDSSGSRTPYVETTSKFYVDLNDQEQNPGSFVDRTAFYTKFPKKEVDNLKNGDNDASNKNVDSISTANAVNNKLSFNNK</sequence>
<organism evidence="2 3">
    <name type="scientific">Pichia kluyveri</name>
    <name type="common">Yeast</name>
    <dbReference type="NCBI Taxonomy" id="36015"/>
    <lineage>
        <taxon>Eukaryota</taxon>
        <taxon>Fungi</taxon>
        <taxon>Dikarya</taxon>
        <taxon>Ascomycota</taxon>
        <taxon>Saccharomycotina</taxon>
        <taxon>Pichiomycetes</taxon>
        <taxon>Pichiales</taxon>
        <taxon>Pichiaceae</taxon>
        <taxon>Pichia</taxon>
    </lineage>
</organism>
<reference evidence="2 3" key="1">
    <citation type="journal article" date="2023" name="Elife">
        <title>Identification of key yeast species and microbe-microbe interactions impacting larval growth of Drosophila in the wild.</title>
        <authorList>
            <person name="Mure A."/>
            <person name="Sugiura Y."/>
            <person name="Maeda R."/>
            <person name="Honda K."/>
            <person name="Sakurai N."/>
            <person name="Takahashi Y."/>
            <person name="Watada M."/>
            <person name="Katoh T."/>
            <person name="Gotoh A."/>
            <person name="Gotoh Y."/>
            <person name="Taniguchi I."/>
            <person name="Nakamura K."/>
            <person name="Hayashi T."/>
            <person name="Katayama T."/>
            <person name="Uemura T."/>
            <person name="Hattori Y."/>
        </authorList>
    </citation>
    <scope>NUCLEOTIDE SEQUENCE [LARGE SCALE GENOMIC DNA]</scope>
    <source>
        <strain evidence="2 3">PK-24</strain>
    </source>
</reference>
<keyword evidence="3" id="KW-1185">Reference proteome</keyword>
<feature type="compositionally biased region" description="Polar residues" evidence="1">
    <location>
        <begin position="76"/>
        <end position="88"/>
    </location>
</feature>
<proteinExistence type="predicted"/>
<dbReference type="EMBL" id="BTGB01000009">
    <property type="protein sequence ID" value="GMM48811.1"/>
    <property type="molecule type" value="Genomic_DNA"/>
</dbReference>
<feature type="region of interest" description="Disordered" evidence="1">
    <location>
        <begin position="76"/>
        <end position="107"/>
    </location>
</feature>
<evidence type="ECO:0000313" key="3">
    <source>
        <dbReference type="Proteomes" id="UP001378960"/>
    </source>
</evidence>
<dbReference type="AlphaFoldDB" id="A0AAV5RB53"/>
<evidence type="ECO:0000313" key="2">
    <source>
        <dbReference type="EMBL" id="GMM48811.1"/>
    </source>
</evidence>
<accession>A0AAV5RB53</accession>
<comment type="caution">
    <text evidence="2">The sequence shown here is derived from an EMBL/GenBank/DDBJ whole genome shotgun (WGS) entry which is preliminary data.</text>
</comment>
<gene>
    <name evidence="2" type="ORF">DAPK24_054090</name>
</gene>
<protein>
    <submittedName>
        <fullName evidence="2">Uncharacterized protein</fullName>
    </submittedName>
</protein>
<name>A0AAV5RB53_PICKL</name>